<keyword evidence="2" id="KW-1185">Reference proteome</keyword>
<dbReference type="Proteomes" id="UP000007754">
    <property type="component" value="Unplaced"/>
</dbReference>
<evidence type="ECO:0008006" key="3">
    <source>
        <dbReference type="Google" id="ProtNLM"/>
    </source>
</evidence>
<protein>
    <recommendedName>
        <fullName evidence="3">Synaptonemal complex central element protein 2</fullName>
    </recommendedName>
</protein>
<dbReference type="PANTHER" id="PTHR28398">
    <property type="entry name" value="SYNAPTONEMAL COMPLEX CENTRAL ELEMENT PROTEIN 2"/>
    <property type="match status" value="1"/>
</dbReference>
<dbReference type="GeneTree" id="ENSGT00950000185979"/>
<organism evidence="1 2">
    <name type="scientific">Taeniopygia guttata</name>
    <name type="common">Zebra finch</name>
    <name type="synonym">Poephila guttata</name>
    <dbReference type="NCBI Taxonomy" id="59729"/>
    <lineage>
        <taxon>Eukaryota</taxon>
        <taxon>Metazoa</taxon>
        <taxon>Chordata</taxon>
        <taxon>Craniata</taxon>
        <taxon>Vertebrata</taxon>
        <taxon>Euteleostomi</taxon>
        <taxon>Archelosauria</taxon>
        <taxon>Archosauria</taxon>
        <taxon>Dinosauria</taxon>
        <taxon>Saurischia</taxon>
        <taxon>Theropoda</taxon>
        <taxon>Coelurosauria</taxon>
        <taxon>Aves</taxon>
        <taxon>Neognathae</taxon>
        <taxon>Neoaves</taxon>
        <taxon>Telluraves</taxon>
        <taxon>Australaves</taxon>
        <taxon>Passeriformes</taxon>
        <taxon>Passeroidea</taxon>
        <taxon>Estrildidae</taxon>
        <taxon>Estrildinae</taxon>
        <taxon>Taeniopygia</taxon>
    </lineage>
</organism>
<dbReference type="Ensembl" id="ENSTGUT00000042228.1">
    <property type="protein sequence ID" value="ENSTGUP00000030223.1"/>
    <property type="gene ID" value="ENSTGUG00000024586.1"/>
</dbReference>
<dbReference type="AlphaFoldDB" id="A0A674H438"/>
<accession>A0A674H438</accession>
<dbReference type="PANTHER" id="PTHR28398:SF1">
    <property type="entry name" value="SYNAPTONEMAL COMPLEX CENTRAL ELEMENT PROTEIN 2"/>
    <property type="match status" value="1"/>
</dbReference>
<evidence type="ECO:0000313" key="1">
    <source>
        <dbReference type="Ensembl" id="ENSTGUP00000030223.1"/>
    </source>
</evidence>
<proteinExistence type="predicted"/>
<dbReference type="InParanoid" id="A0A674H438"/>
<dbReference type="InterPro" id="IPR034609">
    <property type="entry name" value="Syce2"/>
</dbReference>
<dbReference type="GO" id="GO:0000801">
    <property type="term" value="C:central element"/>
    <property type="evidence" value="ECO:0007669"/>
    <property type="project" value="InterPro"/>
</dbReference>
<dbReference type="GO" id="GO:0007130">
    <property type="term" value="P:synaptonemal complex assembly"/>
    <property type="evidence" value="ECO:0007669"/>
    <property type="project" value="InterPro"/>
</dbReference>
<reference evidence="1" key="1">
    <citation type="submission" date="2025-08" db="UniProtKB">
        <authorList>
            <consortium name="Ensembl"/>
        </authorList>
    </citation>
    <scope>IDENTIFICATION</scope>
</reference>
<sequence length="299" mass="31556">MSPMGGPCPCVIHGPVRGSLSPWGPCPCGIHGSNVPHPVPTGSVPLTGVSLSLFDPRPQCPSPCPHGVPVPVGSMALMSPRGLCPSQGCPCPCVTHGPVRGSLSPWGPCPCVTHPVPTGSVPLIGVSLSLCDPWPRRGVPVPVGSLSPWGPCPRGVPVPVGSMGCPPPVPEGPVFVPRPCPEPALGPRSSLYFASLDAAVEGLQQRVQDILRRLNGGREEAHTELSGVRDSLLLKVSELTEQLEERLFHGYGFHNGLIQERLQALSEVLERVEGVQAELRRICCTVEAVYQDLCLQPED</sequence>
<name>A0A674H438_TAEGU</name>
<evidence type="ECO:0000313" key="2">
    <source>
        <dbReference type="Proteomes" id="UP000007754"/>
    </source>
</evidence>
<reference evidence="1" key="2">
    <citation type="submission" date="2025-09" db="UniProtKB">
        <authorList>
            <consortium name="Ensembl"/>
        </authorList>
    </citation>
    <scope>IDENTIFICATION</scope>
</reference>